<dbReference type="SUPFAM" id="SSF81301">
    <property type="entry name" value="Nucleotidyltransferase"/>
    <property type="match status" value="1"/>
</dbReference>
<dbReference type="PANTHER" id="PTHR34822">
    <property type="entry name" value="GRPB DOMAIN PROTEIN (AFU_ORTHOLOGUE AFUA_1G01530)"/>
    <property type="match status" value="1"/>
</dbReference>
<organism evidence="1 2">
    <name type="scientific">Vibrio toranzoniae</name>
    <dbReference type="NCBI Taxonomy" id="1194427"/>
    <lineage>
        <taxon>Bacteria</taxon>
        <taxon>Pseudomonadati</taxon>
        <taxon>Pseudomonadota</taxon>
        <taxon>Gammaproteobacteria</taxon>
        <taxon>Vibrionales</taxon>
        <taxon>Vibrionaceae</taxon>
        <taxon>Vibrio</taxon>
    </lineage>
</organism>
<evidence type="ECO:0000313" key="1">
    <source>
        <dbReference type="EMBL" id="KWU01618.1"/>
    </source>
</evidence>
<keyword evidence="2" id="KW-1185">Reference proteome</keyword>
<gene>
    <name evidence="1" type="ORF">APQ14_05435</name>
</gene>
<dbReference type="Proteomes" id="UP000057389">
    <property type="component" value="Unassembled WGS sequence"/>
</dbReference>
<evidence type="ECO:0008006" key="3">
    <source>
        <dbReference type="Google" id="ProtNLM"/>
    </source>
</evidence>
<reference evidence="1 2" key="1">
    <citation type="submission" date="2015-11" db="EMBL/GenBank/DDBJ databases">
        <title>Draft WGS of Vibrio toranzoniae.</title>
        <authorList>
            <person name="Lasa A."/>
            <person name="Romalde J.L."/>
        </authorList>
    </citation>
    <scope>NUCLEOTIDE SEQUENCE [LARGE SCALE GENOMIC DNA]</scope>
    <source>
        <strain evidence="1 2">Vb 10.8</strain>
    </source>
</reference>
<dbReference type="PANTHER" id="PTHR34822:SF1">
    <property type="entry name" value="GRPB FAMILY PROTEIN"/>
    <property type="match status" value="1"/>
</dbReference>
<comment type="caution">
    <text evidence="1">The sequence shown here is derived from an EMBL/GenBank/DDBJ whole genome shotgun (WGS) entry which is preliminary data.</text>
</comment>
<dbReference type="RefSeq" id="WP_060467708.1">
    <property type="nucleotide sequence ID" value="NZ_AP025514.1"/>
</dbReference>
<sequence>MKVEVVDYNPDWSNQFENEKHALVNTLSSAIEGIHHIGSTSVNGLAAKPIIDILIECCSLSELDTHKSKFESLGYEVMGEFGISGRRYYRKGGDDRTHQIHAFVKGDNHVYRHLAFRDYLAAHPEALESYAQLKRKVAAQCNHDIEIYCDGKDSFIKEHEAKALEWKLLT</sequence>
<dbReference type="AlphaFoldDB" id="A0A109DA09"/>
<dbReference type="GeneID" id="300178403"/>
<proteinExistence type="predicted"/>
<dbReference type="Pfam" id="PF04229">
    <property type="entry name" value="GrpB"/>
    <property type="match status" value="1"/>
</dbReference>
<dbReference type="OrthoDB" id="9799092at2"/>
<protein>
    <recommendedName>
        <fullName evidence="3">GrpB family protein</fullName>
    </recommendedName>
</protein>
<dbReference type="InterPro" id="IPR043519">
    <property type="entry name" value="NT_sf"/>
</dbReference>
<dbReference type="InterPro" id="IPR007344">
    <property type="entry name" value="GrpB/CoaE"/>
</dbReference>
<dbReference type="EMBL" id="LMXU01000012">
    <property type="protein sequence ID" value="KWU01618.1"/>
    <property type="molecule type" value="Genomic_DNA"/>
</dbReference>
<evidence type="ECO:0000313" key="2">
    <source>
        <dbReference type="Proteomes" id="UP000057389"/>
    </source>
</evidence>
<accession>A0A109DA09</accession>
<name>A0A109DA09_9VIBR</name>
<dbReference type="Gene3D" id="3.30.460.10">
    <property type="entry name" value="Beta Polymerase, domain 2"/>
    <property type="match status" value="1"/>
</dbReference>